<dbReference type="CTD" id="180805"/>
<dbReference type="WormBase" id="C26B9.7">
    <property type="protein sequence ID" value="CE27733"/>
    <property type="gene ID" value="WBGene00016136"/>
</dbReference>
<proteinExistence type="predicted"/>
<organism evidence="1 2">
    <name type="scientific">Caenorhabditis elegans</name>
    <dbReference type="NCBI Taxonomy" id="6239"/>
    <lineage>
        <taxon>Eukaryota</taxon>
        <taxon>Metazoa</taxon>
        <taxon>Ecdysozoa</taxon>
        <taxon>Nematoda</taxon>
        <taxon>Chromadorea</taxon>
        <taxon>Rhabditida</taxon>
        <taxon>Rhabditina</taxon>
        <taxon>Rhabditomorpha</taxon>
        <taxon>Rhabditoidea</taxon>
        <taxon>Rhabditidae</taxon>
        <taxon>Peloderinae</taxon>
        <taxon>Caenorhabditis</taxon>
    </lineage>
</organism>
<evidence type="ECO:0000313" key="1">
    <source>
        <dbReference type="EMBL" id="CCD65713.1"/>
    </source>
</evidence>
<dbReference type="Proteomes" id="UP000001940">
    <property type="component" value="Chromosome X"/>
</dbReference>
<dbReference type="OrthoDB" id="5786229at2759"/>
<reference evidence="1 2" key="1">
    <citation type="journal article" date="1998" name="Science">
        <title>Genome sequence of the nematode C. elegans: a platform for investigating biology.</title>
        <authorList>
            <consortium name="The C. elegans sequencing consortium"/>
            <person name="Sulson J.E."/>
            <person name="Waterston R."/>
        </authorList>
    </citation>
    <scope>NUCLEOTIDE SEQUENCE [LARGE SCALE GENOMIC DNA]</scope>
    <source>
        <strain evidence="1 2">Bristol N2</strain>
    </source>
</reference>
<dbReference type="PaxDb" id="6239-C26B9.7"/>
<dbReference type="AlphaFoldDB" id="Q95QU8"/>
<dbReference type="GeneID" id="180805"/>
<dbReference type="KEGG" id="cel:CELE_C26B9.7"/>
<dbReference type="eggNOG" id="ENOG502TIBU">
    <property type="taxonomic scope" value="Eukaryota"/>
</dbReference>
<dbReference type="RefSeq" id="NP_001379721.1">
    <property type="nucleotide sequence ID" value="NM_001392775.1"/>
</dbReference>
<dbReference type="OMA" id="PRSKNHK"/>
<dbReference type="EMBL" id="BX284606">
    <property type="protein sequence ID" value="CCD65713.1"/>
    <property type="molecule type" value="Genomic_DNA"/>
</dbReference>
<dbReference type="UCSC" id="C26B9.7">
    <property type="organism name" value="c. elegans"/>
</dbReference>
<keyword evidence="2" id="KW-1185">Reference proteome</keyword>
<dbReference type="InParanoid" id="Q95QU8"/>
<name>Q95QU8_CAEEL</name>
<evidence type="ECO:0000313" key="3">
    <source>
        <dbReference type="WormBase" id="C26B9.7"/>
    </source>
</evidence>
<protein>
    <submittedName>
        <fullName evidence="1">ORFan</fullName>
    </submittedName>
</protein>
<evidence type="ECO:0000313" key="2">
    <source>
        <dbReference type="Proteomes" id="UP000001940"/>
    </source>
</evidence>
<dbReference type="HOGENOM" id="CLU_176495_0_0_1"/>
<dbReference type="AGR" id="WB:WBGene00016136"/>
<dbReference type="FunCoup" id="Q95QU8">
    <property type="interactions" value="268"/>
</dbReference>
<dbReference type="Bgee" id="WBGene00016136">
    <property type="expression patterns" value="Expressed in embryo and 3 other cell types or tissues"/>
</dbReference>
<accession>Q95QU8</accession>
<sequence length="75" mass="9113">MFDYTEQPVNYYPTFDNYPDVVPDYRLMPYPPQTYSYSRQMWNGCGCATAKTYGDYIKTKRRSRSQRLMSYYQLM</sequence>
<gene>
    <name evidence="1 3" type="ORF">C26B9.7</name>
    <name evidence="1" type="ORF">CELE_C26B9.7</name>
</gene>